<dbReference type="Pfam" id="PF04187">
    <property type="entry name" value="Cofac_haem_bdg"/>
    <property type="match status" value="1"/>
</dbReference>
<dbReference type="InterPro" id="IPR007314">
    <property type="entry name" value="Cofac_haem-bd_dom"/>
</dbReference>
<gene>
    <name evidence="3" type="ORF">EV216_1478</name>
</gene>
<dbReference type="Gene3D" id="3.40.50.11550">
    <property type="match status" value="1"/>
</dbReference>
<dbReference type="EMBL" id="SLVM01000047">
    <property type="protein sequence ID" value="TCM73677.1"/>
    <property type="molecule type" value="Genomic_DNA"/>
</dbReference>
<keyword evidence="4" id="KW-1185">Reference proteome</keyword>
<protein>
    <submittedName>
        <fullName evidence="3">Putative iron-regulated protein</fullName>
    </submittedName>
</protein>
<reference evidence="3 4" key="1">
    <citation type="submission" date="2019-03" db="EMBL/GenBank/DDBJ databases">
        <title>Genomic Encyclopedia of Type Strains, Phase IV (KMG-IV): sequencing the most valuable type-strain genomes for metagenomic binning, comparative biology and taxonomic classification.</title>
        <authorList>
            <person name="Goeker M."/>
        </authorList>
    </citation>
    <scope>NUCLEOTIDE SEQUENCE [LARGE SCALE GENOMIC DNA]</scope>
    <source>
        <strain evidence="3 4">DSM 21153</strain>
    </source>
</reference>
<proteinExistence type="predicted"/>
<organism evidence="3 4">
    <name type="scientific">Rhodovulum steppense</name>
    <dbReference type="NCBI Taxonomy" id="540251"/>
    <lineage>
        <taxon>Bacteria</taxon>
        <taxon>Pseudomonadati</taxon>
        <taxon>Pseudomonadota</taxon>
        <taxon>Alphaproteobacteria</taxon>
        <taxon>Rhodobacterales</taxon>
        <taxon>Paracoccaceae</taxon>
        <taxon>Rhodovulum</taxon>
    </lineage>
</organism>
<evidence type="ECO:0000256" key="1">
    <source>
        <dbReference type="SAM" id="MobiDB-lite"/>
    </source>
</evidence>
<accession>A0A4R1YCH8</accession>
<comment type="caution">
    <text evidence="3">The sequence shown here is derived from an EMBL/GenBank/DDBJ whole genome shotgun (WGS) entry which is preliminary data.</text>
</comment>
<feature type="region of interest" description="Disordered" evidence="1">
    <location>
        <begin position="245"/>
        <end position="272"/>
    </location>
</feature>
<dbReference type="AlphaFoldDB" id="A0A4R1YCH8"/>
<dbReference type="SUPFAM" id="SSF159501">
    <property type="entry name" value="EreA/ChaN-like"/>
    <property type="match status" value="1"/>
</dbReference>
<evidence type="ECO:0000259" key="2">
    <source>
        <dbReference type="Pfam" id="PF04187"/>
    </source>
</evidence>
<evidence type="ECO:0000313" key="4">
    <source>
        <dbReference type="Proteomes" id="UP000295277"/>
    </source>
</evidence>
<dbReference type="OrthoDB" id="9795827at2"/>
<dbReference type="RefSeq" id="WP_132697178.1">
    <property type="nucleotide sequence ID" value="NZ_SLVM01000047.1"/>
</dbReference>
<feature type="domain" description="Haem-binding uptake Tiki superfamily ChaN" evidence="2">
    <location>
        <begin position="24"/>
        <end position="231"/>
    </location>
</feature>
<evidence type="ECO:0000313" key="3">
    <source>
        <dbReference type="EMBL" id="TCM73677.1"/>
    </source>
</evidence>
<name>A0A4R1YCH8_9RHOB</name>
<dbReference type="Proteomes" id="UP000295277">
    <property type="component" value="Unassembled WGS sequence"/>
</dbReference>
<sequence length="272" mass="29085">MSGAPPWLLPASGARLGHAGALAWLAGADAVLLGERHDRAADHRWQLHVAAGLAAHRPIVMGFEMFPARLDPVLADWVAGGLSEEDFLTRADWSNVWGFPAELYLPLFRFCREMGVAMVGLNCRRDLVRAVGAGGWDAVPEDAREGLTPARPSPPAYRRFIYDLTGGARPGRTATSPDDPAFDRFVRAQEVWDRAFATRIHAAATRPGGPLVVGIIGLGHLLWGGGVQWQLADLGMDKVRVAIPQEAQDPPPDRDAADAVCTLPSGADPAGA</sequence>
<dbReference type="CDD" id="cd14727">
    <property type="entry name" value="ChanN-like"/>
    <property type="match status" value="1"/>
</dbReference>